<protein>
    <submittedName>
        <fullName evidence="1">Uncharacterized protein</fullName>
    </submittedName>
</protein>
<organism evidence="1 2">
    <name type="scientific">Dendrothele bispora (strain CBS 962.96)</name>
    <dbReference type="NCBI Taxonomy" id="1314807"/>
    <lineage>
        <taxon>Eukaryota</taxon>
        <taxon>Fungi</taxon>
        <taxon>Dikarya</taxon>
        <taxon>Basidiomycota</taxon>
        <taxon>Agaricomycotina</taxon>
        <taxon>Agaricomycetes</taxon>
        <taxon>Agaricomycetidae</taxon>
        <taxon>Agaricales</taxon>
        <taxon>Agaricales incertae sedis</taxon>
        <taxon>Dendrothele</taxon>
    </lineage>
</organism>
<gene>
    <name evidence="1" type="ORF">K435DRAFT_800978</name>
</gene>
<sequence length="177" mass="19750">MTYSPKGAGALLLPAEDRRTCMLGVGGGVIYLLGREIFSKNYDGYPNEISGKSLGIQLGSIFCFSVLVSSHELWDSMQFDLVAESRYPTMMDKYGKKGGGEMSRWQLGWLDIRHEGAVPKVHLGTRECRILSKAPDYTNAVVANYIFIFGHSDLARGNFTKPSNSLRKTSQLTWRNM</sequence>
<proteinExistence type="predicted"/>
<accession>A0A4S8LS03</accession>
<name>A0A4S8LS03_DENBC</name>
<dbReference type="EMBL" id="ML179297">
    <property type="protein sequence ID" value="THU91783.1"/>
    <property type="molecule type" value="Genomic_DNA"/>
</dbReference>
<keyword evidence="2" id="KW-1185">Reference proteome</keyword>
<dbReference type="Proteomes" id="UP000297245">
    <property type="component" value="Unassembled WGS sequence"/>
</dbReference>
<reference evidence="1 2" key="1">
    <citation type="journal article" date="2019" name="Nat. Ecol. Evol.">
        <title>Megaphylogeny resolves global patterns of mushroom evolution.</title>
        <authorList>
            <person name="Varga T."/>
            <person name="Krizsan K."/>
            <person name="Foldi C."/>
            <person name="Dima B."/>
            <person name="Sanchez-Garcia M."/>
            <person name="Sanchez-Ramirez S."/>
            <person name="Szollosi G.J."/>
            <person name="Szarkandi J.G."/>
            <person name="Papp V."/>
            <person name="Albert L."/>
            <person name="Andreopoulos W."/>
            <person name="Angelini C."/>
            <person name="Antonin V."/>
            <person name="Barry K.W."/>
            <person name="Bougher N.L."/>
            <person name="Buchanan P."/>
            <person name="Buyck B."/>
            <person name="Bense V."/>
            <person name="Catcheside P."/>
            <person name="Chovatia M."/>
            <person name="Cooper J."/>
            <person name="Damon W."/>
            <person name="Desjardin D."/>
            <person name="Finy P."/>
            <person name="Geml J."/>
            <person name="Haridas S."/>
            <person name="Hughes K."/>
            <person name="Justo A."/>
            <person name="Karasinski D."/>
            <person name="Kautmanova I."/>
            <person name="Kiss B."/>
            <person name="Kocsube S."/>
            <person name="Kotiranta H."/>
            <person name="LaButti K.M."/>
            <person name="Lechner B.E."/>
            <person name="Liimatainen K."/>
            <person name="Lipzen A."/>
            <person name="Lukacs Z."/>
            <person name="Mihaltcheva S."/>
            <person name="Morgado L.N."/>
            <person name="Niskanen T."/>
            <person name="Noordeloos M.E."/>
            <person name="Ohm R.A."/>
            <person name="Ortiz-Santana B."/>
            <person name="Ovrebo C."/>
            <person name="Racz N."/>
            <person name="Riley R."/>
            <person name="Savchenko A."/>
            <person name="Shiryaev A."/>
            <person name="Soop K."/>
            <person name="Spirin V."/>
            <person name="Szebenyi C."/>
            <person name="Tomsovsky M."/>
            <person name="Tulloss R.E."/>
            <person name="Uehling J."/>
            <person name="Grigoriev I.V."/>
            <person name="Vagvolgyi C."/>
            <person name="Papp T."/>
            <person name="Martin F.M."/>
            <person name="Miettinen O."/>
            <person name="Hibbett D.S."/>
            <person name="Nagy L.G."/>
        </authorList>
    </citation>
    <scope>NUCLEOTIDE SEQUENCE [LARGE SCALE GENOMIC DNA]</scope>
    <source>
        <strain evidence="1 2">CBS 962.96</strain>
    </source>
</reference>
<dbReference type="AlphaFoldDB" id="A0A4S8LS03"/>
<evidence type="ECO:0000313" key="2">
    <source>
        <dbReference type="Proteomes" id="UP000297245"/>
    </source>
</evidence>
<evidence type="ECO:0000313" key="1">
    <source>
        <dbReference type="EMBL" id="THU91783.1"/>
    </source>
</evidence>